<evidence type="ECO:0000313" key="1">
    <source>
        <dbReference type="EMBL" id="KKL59271.1"/>
    </source>
</evidence>
<sequence length="139" mass="16488">MKLMKKNRKINVKPQNFIREEGNWNFRFEGPPIIGKSIAINEIDGNEYVWDHKELIDLIKVHIKADEENINKINSPDINTGKITIPEETFIEKILEHLNRKTFDYREWKKDLCDECGEPNICINKNSHHCGKHTWSKFK</sequence>
<reference evidence="1" key="1">
    <citation type="journal article" date="2015" name="Nature">
        <title>Complex archaea that bridge the gap between prokaryotes and eukaryotes.</title>
        <authorList>
            <person name="Spang A."/>
            <person name="Saw J.H."/>
            <person name="Jorgensen S.L."/>
            <person name="Zaremba-Niedzwiedzka K."/>
            <person name="Martijn J."/>
            <person name="Lind A.E."/>
            <person name="van Eijk R."/>
            <person name="Schleper C."/>
            <person name="Guy L."/>
            <person name="Ettema T.J."/>
        </authorList>
    </citation>
    <scope>NUCLEOTIDE SEQUENCE</scope>
</reference>
<protein>
    <submittedName>
        <fullName evidence="1">Uncharacterized protein</fullName>
    </submittedName>
</protein>
<organism evidence="1">
    <name type="scientific">marine sediment metagenome</name>
    <dbReference type="NCBI Taxonomy" id="412755"/>
    <lineage>
        <taxon>unclassified sequences</taxon>
        <taxon>metagenomes</taxon>
        <taxon>ecological metagenomes</taxon>
    </lineage>
</organism>
<proteinExistence type="predicted"/>
<dbReference type="EMBL" id="LAZR01029542">
    <property type="protein sequence ID" value="KKL59271.1"/>
    <property type="molecule type" value="Genomic_DNA"/>
</dbReference>
<accession>A0A0F9DZN3</accession>
<name>A0A0F9DZN3_9ZZZZ</name>
<comment type="caution">
    <text evidence="1">The sequence shown here is derived from an EMBL/GenBank/DDBJ whole genome shotgun (WGS) entry which is preliminary data.</text>
</comment>
<gene>
    <name evidence="1" type="ORF">LCGC14_2217010</name>
</gene>
<dbReference type="AlphaFoldDB" id="A0A0F9DZN3"/>